<dbReference type="PRINTS" id="PR00032">
    <property type="entry name" value="HTHARAC"/>
</dbReference>
<name>A0A3R8T502_9BURK</name>
<dbReference type="SUPFAM" id="SSF46689">
    <property type="entry name" value="Homeodomain-like"/>
    <property type="match status" value="2"/>
</dbReference>
<evidence type="ECO:0000256" key="2">
    <source>
        <dbReference type="ARBA" id="ARBA00023125"/>
    </source>
</evidence>
<comment type="caution">
    <text evidence="5">The sequence shown here is derived from an EMBL/GenBank/DDBJ whole genome shotgun (WGS) entry which is preliminary data.</text>
</comment>
<dbReference type="Gene3D" id="3.40.50.880">
    <property type="match status" value="1"/>
</dbReference>
<dbReference type="InterPro" id="IPR029062">
    <property type="entry name" value="Class_I_gatase-like"/>
</dbReference>
<dbReference type="SMART" id="SM00342">
    <property type="entry name" value="HTH_ARAC"/>
    <property type="match status" value="1"/>
</dbReference>
<proteinExistence type="predicted"/>
<keyword evidence="6" id="KW-1185">Reference proteome</keyword>
<protein>
    <submittedName>
        <fullName evidence="5">Helix-turn-helix domain-containing protein</fullName>
    </submittedName>
</protein>
<keyword evidence="2" id="KW-0238">DNA-binding</keyword>
<dbReference type="InterPro" id="IPR009057">
    <property type="entry name" value="Homeodomain-like_sf"/>
</dbReference>
<accession>A0A3R8T502</accession>
<evidence type="ECO:0000256" key="3">
    <source>
        <dbReference type="ARBA" id="ARBA00023163"/>
    </source>
</evidence>
<sequence>MDNALAPRSRPPKQLHRVAVVLCRHHSLASIGLVMDIFRMGNQVPGLHRFELLRLSADGQPVPHPDGLLSVDGDASRMAEAHAVLIPSLWTDGEPAVAENAALIQALQDLPPQVLLASLCTGAYLLAATGRLDQRPATLHWMLADAFQQRFPQVQVQAHENLTDDGGLICSGGSMAAMDGCLQVMRRLAGRDTARRVAQMMVIDEHRGPQTHYMPPYGWRRHGDPEMRRVEATLVARHAEALALDELATLAHVSVRTLQRRFLAATGMTPIQYQQAVRIERAQDLLQTEHLPVPEVAERVGYQDRVAFGRLFKKATGMTPAAWRQRHKLSD</sequence>
<dbReference type="SUPFAM" id="SSF52317">
    <property type="entry name" value="Class I glutamine amidotransferase-like"/>
    <property type="match status" value="1"/>
</dbReference>
<evidence type="ECO:0000313" key="5">
    <source>
        <dbReference type="EMBL" id="RRS04275.1"/>
    </source>
</evidence>
<dbReference type="Pfam" id="PF12833">
    <property type="entry name" value="HTH_18"/>
    <property type="match status" value="1"/>
</dbReference>
<keyword evidence="1" id="KW-0805">Transcription regulation</keyword>
<dbReference type="AlphaFoldDB" id="A0A3R8T502"/>
<dbReference type="RefSeq" id="WP_125243182.1">
    <property type="nucleotide sequence ID" value="NZ_RSED01000007.1"/>
</dbReference>
<dbReference type="Proteomes" id="UP000269265">
    <property type="component" value="Unassembled WGS sequence"/>
</dbReference>
<dbReference type="OrthoDB" id="9803764at2"/>
<dbReference type="InterPro" id="IPR018060">
    <property type="entry name" value="HTH_AraC"/>
</dbReference>
<organism evidence="5 6">
    <name type="scientific">Aquabacterium soli</name>
    <dbReference type="NCBI Taxonomy" id="2493092"/>
    <lineage>
        <taxon>Bacteria</taxon>
        <taxon>Pseudomonadati</taxon>
        <taxon>Pseudomonadota</taxon>
        <taxon>Betaproteobacteria</taxon>
        <taxon>Burkholderiales</taxon>
        <taxon>Aquabacterium</taxon>
    </lineage>
</organism>
<dbReference type="PANTHER" id="PTHR43130">
    <property type="entry name" value="ARAC-FAMILY TRANSCRIPTIONAL REGULATOR"/>
    <property type="match status" value="1"/>
</dbReference>
<dbReference type="PROSITE" id="PS00041">
    <property type="entry name" value="HTH_ARAC_FAMILY_1"/>
    <property type="match status" value="1"/>
</dbReference>
<dbReference type="EMBL" id="RSED01000007">
    <property type="protein sequence ID" value="RRS04275.1"/>
    <property type="molecule type" value="Genomic_DNA"/>
</dbReference>
<gene>
    <name evidence="5" type="ORF">EIP75_10275</name>
</gene>
<dbReference type="PROSITE" id="PS01124">
    <property type="entry name" value="HTH_ARAC_FAMILY_2"/>
    <property type="match status" value="1"/>
</dbReference>
<dbReference type="InterPro" id="IPR018062">
    <property type="entry name" value="HTH_AraC-typ_CS"/>
</dbReference>
<dbReference type="GO" id="GO:0003700">
    <property type="term" value="F:DNA-binding transcription factor activity"/>
    <property type="evidence" value="ECO:0007669"/>
    <property type="project" value="InterPro"/>
</dbReference>
<feature type="domain" description="HTH araC/xylS-type" evidence="4">
    <location>
        <begin position="228"/>
        <end position="326"/>
    </location>
</feature>
<evidence type="ECO:0000313" key="6">
    <source>
        <dbReference type="Proteomes" id="UP000269265"/>
    </source>
</evidence>
<dbReference type="PANTHER" id="PTHR43130:SF3">
    <property type="entry name" value="HTH-TYPE TRANSCRIPTIONAL REGULATOR RV1931C"/>
    <property type="match status" value="1"/>
</dbReference>
<evidence type="ECO:0000256" key="1">
    <source>
        <dbReference type="ARBA" id="ARBA00023015"/>
    </source>
</evidence>
<keyword evidence="3" id="KW-0804">Transcription</keyword>
<dbReference type="InterPro" id="IPR052158">
    <property type="entry name" value="INH-QAR"/>
</dbReference>
<evidence type="ECO:0000259" key="4">
    <source>
        <dbReference type="PROSITE" id="PS01124"/>
    </source>
</evidence>
<dbReference type="InterPro" id="IPR020449">
    <property type="entry name" value="Tscrpt_reg_AraC-type_HTH"/>
</dbReference>
<dbReference type="Gene3D" id="1.10.10.60">
    <property type="entry name" value="Homeodomain-like"/>
    <property type="match status" value="2"/>
</dbReference>
<reference evidence="5 6" key="1">
    <citation type="submission" date="2018-12" db="EMBL/GenBank/DDBJ databases">
        <title>The whole draft genome of Aquabacterium sp. SJQ9.</title>
        <authorList>
            <person name="Sun L."/>
            <person name="Gao X."/>
            <person name="Chen W."/>
            <person name="Huang K."/>
        </authorList>
    </citation>
    <scope>NUCLEOTIDE SEQUENCE [LARGE SCALE GENOMIC DNA]</scope>
    <source>
        <strain evidence="5 6">SJQ9</strain>
    </source>
</reference>
<dbReference type="GO" id="GO:0043565">
    <property type="term" value="F:sequence-specific DNA binding"/>
    <property type="evidence" value="ECO:0007669"/>
    <property type="project" value="InterPro"/>
</dbReference>